<protein>
    <recommendedName>
        <fullName evidence="3">Ketoreductase domain-containing protein</fullName>
    </recommendedName>
</protein>
<dbReference type="InterPro" id="IPR013968">
    <property type="entry name" value="PKS_KR"/>
</dbReference>
<dbReference type="Gene3D" id="3.40.50.720">
    <property type="entry name" value="NAD(P)-binding Rossmann-like Domain"/>
    <property type="match status" value="1"/>
</dbReference>
<feature type="domain" description="Ketoreductase" evidence="3">
    <location>
        <begin position="2"/>
        <end position="158"/>
    </location>
</feature>
<sequence>MTTYMVEHGCKYFVFLSRSAADKPEAFAVVESLQKVGASVEVYLADASNFQAVQQVVDDVSTRRTIRGVIHAAMVLDDGMFESMSVGKYEAVLNPKMLGTMNLHKALEGAVLDFFVMARSISAANYCADNSFLDSLALYRPHKGLVASSIALPMVLDVEVVAENPEIEGSLNRKGLYGINENEMLTALDAGMRQGAPEAGQAVDTSKVQILLGLEPAVLAIAMSSVDETDIYWAIDTHLTSACRSFFSHPWQCVEEPKQQLHYRSRRNQ</sequence>
<evidence type="ECO:0000313" key="4">
    <source>
        <dbReference type="EMBL" id="CAF9905865.1"/>
    </source>
</evidence>
<keyword evidence="2" id="KW-0597">Phosphoprotein</keyword>
<evidence type="ECO:0000259" key="3">
    <source>
        <dbReference type="SMART" id="SM00822"/>
    </source>
</evidence>
<reference evidence="4" key="1">
    <citation type="submission" date="2021-03" db="EMBL/GenBank/DDBJ databases">
        <authorList>
            <person name="Tagirdzhanova G."/>
        </authorList>
    </citation>
    <scope>NUCLEOTIDE SEQUENCE</scope>
</reference>
<dbReference type="InterPro" id="IPR057326">
    <property type="entry name" value="KR_dom"/>
</dbReference>
<organism evidence="4 5">
    <name type="scientific">Gomphillus americanus</name>
    <dbReference type="NCBI Taxonomy" id="1940652"/>
    <lineage>
        <taxon>Eukaryota</taxon>
        <taxon>Fungi</taxon>
        <taxon>Dikarya</taxon>
        <taxon>Ascomycota</taxon>
        <taxon>Pezizomycotina</taxon>
        <taxon>Lecanoromycetes</taxon>
        <taxon>OSLEUM clade</taxon>
        <taxon>Ostropomycetidae</taxon>
        <taxon>Ostropales</taxon>
        <taxon>Graphidaceae</taxon>
        <taxon>Gomphilloideae</taxon>
        <taxon>Gomphillus</taxon>
    </lineage>
</organism>
<dbReference type="GO" id="GO:0004312">
    <property type="term" value="F:fatty acid synthase activity"/>
    <property type="evidence" value="ECO:0007669"/>
    <property type="project" value="TreeGrafter"/>
</dbReference>
<dbReference type="Proteomes" id="UP000664169">
    <property type="component" value="Unassembled WGS sequence"/>
</dbReference>
<dbReference type="PANTHER" id="PTHR43775:SF37">
    <property type="entry name" value="SI:DKEY-61P9.11"/>
    <property type="match status" value="1"/>
</dbReference>
<evidence type="ECO:0000313" key="5">
    <source>
        <dbReference type="Proteomes" id="UP000664169"/>
    </source>
</evidence>
<comment type="caution">
    <text evidence="4">The sequence shown here is derived from an EMBL/GenBank/DDBJ whole genome shotgun (WGS) entry which is preliminary data.</text>
</comment>
<dbReference type="GO" id="GO:0006633">
    <property type="term" value="P:fatty acid biosynthetic process"/>
    <property type="evidence" value="ECO:0007669"/>
    <property type="project" value="TreeGrafter"/>
</dbReference>
<evidence type="ECO:0000256" key="2">
    <source>
        <dbReference type="ARBA" id="ARBA00022553"/>
    </source>
</evidence>
<keyword evidence="5" id="KW-1185">Reference proteome</keyword>
<dbReference type="InterPro" id="IPR036291">
    <property type="entry name" value="NAD(P)-bd_dom_sf"/>
</dbReference>
<dbReference type="AlphaFoldDB" id="A0A8H3EHT2"/>
<proteinExistence type="predicted"/>
<dbReference type="Pfam" id="PF08659">
    <property type="entry name" value="KR"/>
    <property type="match status" value="1"/>
</dbReference>
<accession>A0A8H3EHT2</accession>
<dbReference type="SUPFAM" id="SSF51735">
    <property type="entry name" value="NAD(P)-binding Rossmann-fold domains"/>
    <property type="match status" value="1"/>
</dbReference>
<keyword evidence="1" id="KW-0596">Phosphopantetheine</keyword>
<dbReference type="EMBL" id="CAJPDQ010000002">
    <property type="protein sequence ID" value="CAF9905865.1"/>
    <property type="molecule type" value="Genomic_DNA"/>
</dbReference>
<dbReference type="GO" id="GO:0044550">
    <property type="term" value="P:secondary metabolite biosynthetic process"/>
    <property type="evidence" value="ECO:0007669"/>
    <property type="project" value="TreeGrafter"/>
</dbReference>
<dbReference type="SMART" id="SM00822">
    <property type="entry name" value="PKS_KR"/>
    <property type="match status" value="1"/>
</dbReference>
<dbReference type="OrthoDB" id="329835at2759"/>
<dbReference type="PANTHER" id="PTHR43775">
    <property type="entry name" value="FATTY ACID SYNTHASE"/>
    <property type="match status" value="1"/>
</dbReference>
<dbReference type="InterPro" id="IPR050091">
    <property type="entry name" value="PKS_NRPS_Biosynth_Enz"/>
</dbReference>
<gene>
    <name evidence="4" type="ORF">GOMPHAMPRED_003393</name>
</gene>
<name>A0A8H3EHT2_9LECA</name>
<evidence type="ECO:0000256" key="1">
    <source>
        <dbReference type="ARBA" id="ARBA00022450"/>
    </source>
</evidence>